<dbReference type="NCBIfam" id="TIGR02135">
    <property type="entry name" value="phoU_full"/>
    <property type="match status" value="1"/>
</dbReference>
<dbReference type="PANTHER" id="PTHR42930:SF3">
    <property type="entry name" value="PHOSPHATE-SPECIFIC TRANSPORT SYSTEM ACCESSORY PROTEIN PHOU"/>
    <property type="match status" value="1"/>
</dbReference>
<proteinExistence type="inferred from homology"/>
<name>A0A495B309_VOGIN</name>
<comment type="similarity">
    <text evidence="2 8">Belongs to the PhoU family.</text>
</comment>
<dbReference type="InterPro" id="IPR028366">
    <property type="entry name" value="PhoU"/>
</dbReference>
<dbReference type="InterPro" id="IPR038078">
    <property type="entry name" value="PhoU-like_sf"/>
</dbReference>
<accession>A0A495B309</accession>
<dbReference type="InterPro" id="IPR026022">
    <property type="entry name" value="PhoU_dom"/>
</dbReference>
<evidence type="ECO:0000256" key="7">
    <source>
        <dbReference type="ARBA" id="ARBA00056181"/>
    </source>
</evidence>
<dbReference type="AlphaFoldDB" id="A0A495B309"/>
<dbReference type="EMBL" id="RBID01000017">
    <property type="protein sequence ID" value="RKQ55348.1"/>
    <property type="molecule type" value="Genomic_DNA"/>
</dbReference>
<evidence type="ECO:0000256" key="4">
    <source>
        <dbReference type="ARBA" id="ARBA00022448"/>
    </source>
</evidence>
<evidence type="ECO:0000256" key="6">
    <source>
        <dbReference type="ARBA" id="ARBA00022592"/>
    </source>
</evidence>
<dbReference type="GO" id="GO:0006817">
    <property type="term" value="P:phosphate ion transport"/>
    <property type="evidence" value="ECO:0007669"/>
    <property type="project" value="UniProtKB-KW"/>
</dbReference>
<evidence type="ECO:0000256" key="5">
    <source>
        <dbReference type="ARBA" id="ARBA00022490"/>
    </source>
</evidence>
<evidence type="ECO:0000256" key="3">
    <source>
        <dbReference type="ARBA" id="ARBA00011738"/>
    </source>
</evidence>
<dbReference type="FunFam" id="1.20.58.220:FF:000004">
    <property type="entry name" value="Phosphate-specific transport system accessory protein PhoU"/>
    <property type="match status" value="1"/>
</dbReference>
<dbReference type="GO" id="GO:0030643">
    <property type="term" value="P:intracellular phosphate ion homeostasis"/>
    <property type="evidence" value="ECO:0007669"/>
    <property type="project" value="InterPro"/>
</dbReference>
<dbReference type="Proteomes" id="UP000279384">
    <property type="component" value="Unassembled WGS sequence"/>
</dbReference>
<gene>
    <name evidence="10" type="ORF">C8E02_2721</name>
</gene>
<evidence type="ECO:0000313" key="11">
    <source>
        <dbReference type="Proteomes" id="UP000279384"/>
    </source>
</evidence>
<evidence type="ECO:0000256" key="1">
    <source>
        <dbReference type="ARBA" id="ARBA00004496"/>
    </source>
</evidence>
<dbReference type="GO" id="GO:0045936">
    <property type="term" value="P:negative regulation of phosphate metabolic process"/>
    <property type="evidence" value="ECO:0007669"/>
    <property type="project" value="InterPro"/>
</dbReference>
<sequence>MPDHISKQFDMELENIRTRVLQMGGLVEQQIRAAMEALQDGDVDRLDRVIADDAKVNAFEVAIDEDCQHIIARRQPAASDLRMVITVIKTITDLERIGDEAQKVARVGRSLYQSSRYPTPRFREADKMAKSALAMLHRALDAFARLDTTAAVELAEEDMMLDEDYASELRSQITYMMEDPRTITLSIDTLFICKAIERIGDHAKNISEYVVYLVKGKDIRHTSLEDKKRETLPQEPV</sequence>
<reference evidence="10 11" key="1">
    <citation type="submission" date="2018-10" db="EMBL/GenBank/DDBJ databases">
        <title>Genomic Encyclopedia of Type Strains, Phase IV (KMG-IV): sequencing the most valuable type-strain genomes for metagenomic binning, comparative biology and taxonomic classification.</title>
        <authorList>
            <person name="Goeker M."/>
        </authorList>
    </citation>
    <scope>NUCLEOTIDE SEQUENCE [LARGE SCALE GENOMIC DNA]</scope>
    <source>
        <strain evidence="10 11">DSM 3303</strain>
    </source>
</reference>
<feature type="domain" description="PhoU" evidence="9">
    <location>
        <begin position="21"/>
        <end position="106"/>
    </location>
</feature>
<comment type="subcellular location">
    <subcellularLocation>
        <location evidence="1 8">Cytoplasm</location>
    </subcellularLocation>
</comment>
<evidence type="ECO:0000313" key="10">
    <source>
        <dbReference type="EMBL" id="RKQ55348.1"/>
    </source>
</evidence>
<dbReference type="SUPFAM" id="SSF109755">
    <property type="entry name" value="PhoU-like"/>
    <property type="match status" value="1"/>
</dbReference>
<keyword evidence="5 8" id="KW-0963">Cytoplasm</keyword>
<dbReference type="GO" id="GO:0005737">
    <property type="term" value="C:cytoplasm"/>
    <property type="evidence" value="ECO:0007669"/>
    <property type="project" value="UniProtKB-SubCell"/>
</dbReference>
<dbReference type="RefSeq" id="WP_120811423.1">
    <property type="nucleotide sequence ID" value="NZ_RBID01000017.1"/>
</dbReference>
<dbReference type="Pfam" id="PF01895">
    <property type="entry name" value="PhoU"/>
    <property type="match status" value="2"/>
</dbReference>
<dbReference type="Gene3D" id="1.20.58.220">
    <property type="entry name" value="Phosphate transport system protein phou homolog 2, domain 2"/>
    <property type="match status" value="2"/>
</dbReference>
<organism evidence="10 11">
    <name type="scientific">Vogesella indigofera</name>
    <name type="common">Pseudomonas indigofera</name>
    <dbReference type="NCBI Taxonomy" id="45465"/>
    <lineage>
        <taxon>Bacteria</taxon>
        <taxon>Pseudomonadati</taxon>
        <taxon>Pseudomonadota</taxon>
        <taxon>Betaproteobacteria</taxon>
        <taxon>Neisseriales</taxon>
        <taxon>Chromobacteriaceae</taxon>
        <taxon>Vogesella</taxon>
    </lineage>
</organism>
<keyword evidence="6 8" id="KW-0592">Phosphate transport</keyword>
<comment type="caution">
    <text evidence="10">The sequence shown here is derived from an EMBL/GenBank/DDBJ whole genome shotgun (WGS) entry which is preliminary data.</text>
</comment>
<comment type="function">
    <text evidence="7 8">Plays a role in the regulation of phosphate uptake.</text>
</comment>
<evidence type="ECO:0000256" key="2">
    <source>
        <dbReference type="ARBA" id="ARBA00008107"/>
    </source>
</evidence>
<evidence type="ECO:0000259" key="9">
    <source>
        <dbReference type="Pfam" id="PF01895"/>
    </source>
</evidence>
<protein>
    <recommendedName>
        <fullName evidence="8">Phosphate-specific transport system accessory protein PhoU</fullName>
    </recommendedName>
</protein>
<evidence type="ECO:0000256" key="8">
    <source>
        <dbReference type="PIRNR" id="PIRNR003107"/>
    </source>
</evidence>
<feature type="domain" description="PhoU" evidence="9">
    <location>
        <begin position="127"/>
        <end position="210"/>
    </location>
</feature>
<comment type="subunit">
    <text evidence="3 8">Homodimer.</text>
</comment>
<dbReference type="PANTHER" id="PTHR42930">
    <property type="entry name" value="PHOSPHATE-SPECIFIC TRANSPORT SYSTEM ACCESSORY PROTEIN PHOU"/>
    <property type="match status" value="1"/>
</dbReference>
<keyword evidence="4 8" id="KW-0813">Transport</keyword>
<dbReference type="PIRSF" id="PIRSF003107">
    <property type="entry name" value="PhoU"/>
    <property type="match status" value="1"/>
</dbReference>